<feature type="domain" description="EF-hand" evidence="7">
    <location>
        <begin position="159"/>
        <end position="194"/>
    </location>
</feature>
<feature type="domain" description="EF-hand" evidence="7">
    <location>
        <begin position="92"/>
        <end position="127"/>
    </location>
</feature>
<dbReference type="SMART" id="SM00054">
    <property type="entry name" value="EFh"/>
    <property type="match status" value="3"/>
</dbReference>
<comment type="subcellular location">
    <subcellularLocation>
        <location evidence="1">Cytoplasm</location>
    </subcellularLocation>
</comment>
<dbReference type="Pfam" id="PF13499">
    <property type="entry name" value="EF-hand_7"/>
    <property type="match status" value="1"/>
</dbReference>
<feature type="compositionally biased region" description="Gly residues" evidence="6">
    <location>
        <begin position="34"/>
        <end position="75"/>
    </location>
</feature>
<dbReference type="InParanoid" id="A0A066VZ50"/>
<dbReference type="PRINTS" id="PR01871">
    <property type="entry name" value="ANNEXINVII"/>
</dbReference>
<protein>
    <submittedName>
        <fullName evidence="8">EF-hand</fullName>
    </submittedName>
</protein>
<dbReference type="OMA" id="YNKSYNP"/>
<dbReference type="AlphaFoldDB" id="A0A066VZ50"/>
<reference evidence="8 9" key="1">
    <citation type="submission" date="2014-05" db="EMBL/GenBank/DDBJ databases">
        <title>Draft genome sequence of a rare smut relative, Tilletiaria anomala UBC 951.</title>
        <authorList>
            <consortium name="DOE Joint Genome Institute"/>
            <person name="Toome M."/>
            <person name="Kuo A."/>
            <person name="Henrissat B."/>
            <person name="Lipzen A."/>
            <person name="Tritt A."/>
            <person name="Yoshinaga Y."/>
            <person name="Zane M."/>
            <person name="Barry K."/>
            <person name="Grigoriev I.V."/>
            <person name="Spatafora J.W."/>
            <person name="Aimea M.C."/>
        </authorList>
    </citation>
    <scope>NUCLEOTIDE SEQUENCE [LARGE SCALE GENOMIC DNA]</scope>
    <source>
        <strain evidence="8 9">UBC 951</strain>
    </source>
</reference>
<keyword evidence="4" id="KW-0677">Repeat</keyword>
<dbReference type="STRING" id="1037660.A0A066VZ50"/>
<dbReference type="GO" id="GO:0005509">
    <property type="term" value="F:calcium ion binding"/>
    <property type="evidence" value="ECO:0007669"/>
    <property type="project" value="InterPro"/>
</dbReference>
<keyword evidence="3" id="KW-0479">Metal-binding</keyword>
<dbReference type="InterPro" id="IPR051426">
    <property type="entry name" value="Peflin/Sorcin_CaBP"/>
</dbReference>
<dbReference type="PANTHER" id="PTHR46212:SF3">
    <property type="entry name" value="GH27120P"/>
    <property type="match status" value="1"/>
</dbReference>
<evidence type="ECO:0000256" key="2">
    <source>
        <dbReference type="ARBA" id="ARBA00022490"/>
    </source>
</evidence>
<dbReference type="CDD" id="cd16180">
    <property type="entry name" value="EFh_PEF_Group_I"/>
    <property type="match status" value="1"/>
</dbReference>
<dbReference type="PROSITE" id="PS50222">
    <property type="entry name" value="EF_HAND_2"/>
    <property type="match status" value="2"/>
</dbReference>
<dbReference type="GeneID" id="25266563"/>
<evidence type="ECO:0000313" key="8">
    <source>
        <dbReference type="EMBL" id="KDN44094.1"/>
    </source>
</evidence>
<dbReference type="Pfam" id="PF13405">
    <property type="entry name" value="EF-hand_6"/>
    <property type="match status" value="1"/>
</dbReference>
<dbReference type="EMBL" id="JMSN01000055">
    <property type="protein sequence ID" value="KDN44094.1"/>
    <property type="molecule type" value="Genomic_DNA"/>
</dbReference>
<dbReference type="GO" id="GO:0005737">
    <property type="term" value="C:cytoplasm"/>
    <property type="evidence" value="ECO:0007669"/>
    <property type="project" value="UniProtKB-SubCell"/>
</dbReference>
<dbReference type="Gene3D" id="1.10.238.10">
    <property type="entry name" value="EF-hand"/>
    <property type="match status" value="1"/>
</dbReference>
<dbReference type="Proteomes" id="UP000027361">
    <property type="component" value="Unassembled WGS sequence"/>
</dbReference>
<dbReference type="RefSeq" id="XP_013242632.1">
    <property type="nucleotide sequence ID" value="XM_013387178.1"/>
</dbReference>
<comment type="caution">
    <text evidence="8">The sequence shown here is derived from an EMBL/GenBank/DDBJ whole genome shotgun (WGS) entry which is preliminary data.</text>
</comment>
<dbReference type="GO" id="GO:0048306">
    <property type="term" value="F:calcium-dependent protein binding"/>
    <property type="evidence" value="ECO:0007669"/>
    <property type="project" value="UniProtKB-ARBA"/>
</dbReference>
<keyword evidence="2" id="KW-0963">Cytoplasm</keyword>
<evidence type="ECO:0000256" key="6">
    <source>
        <dbReference type="SAM" id="MobiDB-lite"/>
    </source>
</evidence>
<proteinExistence type="predicted"/>
<evidence type="ECO:0000256" key="4">
    <source>
        <dbReference type="ARBA" id="ARBA00022737"/>
    </source>
</evidence>
<dbReference type="HOGENOM" id="CLU_051357_1_0_1"/>
<evidence type="ECO:0000313" key="9">
    <source>
        <dbReference type="Proteomes" id="UP000027361"/>
    </source>
</evidence>
<evidence type="ECO:0000259" key="7">
    <source>
        <dbReference type="PROSITE" id="PS50222"/>
    </source>
</evidence>
<dbReference type="InterPro" id="IPR011992">
    <property type="entry name" value="EF-hand-dom_pair"/>
</dbReference>
<keyword evidence="5" id="KW-0106">Calcium</keyword>
<evidence type="ECO:0000256" key="1">
    <source>
        <dbReference type="ARBA" id="ARBA00004496"/>
    </source>
</evidence>
<evidence type="ECO:0000256" key="5">
    <source>
        <dbReference type="ARBA" id="ARBA00022837"/>
    </source>
</evidence>
<accession>A0A066VZ50</accession>
<organism evidence="8 9">
    <name type="scientific">Tilletiaria anomala (strain ATCC 24038 / CBS 436.72 / UBC 951)</name>
    <dbReference type="NCBI Taxonomy" id="1037660"/>
    <lineage>
        <taxon>Eukaryota</taxon>
        <taxon>Fungi</taxon>
        <taxon>Dikarya</taxon>
        <taxon>Basidiomycota</taxon>
        <taxon>Ustilaginomycotina</taxon>
        <taxon>Exobasidiomycetes</taxon>
        <taxon>Georgefischeriales</taxon>
        <taxon>Tilletiariaceae</taxon>
        <taxon>Tilletiaria</taxon>
    </lineage>
</organism>
<gene>
    <name evidence="8" type="ORF">K437DRAFT_274708</name>
</gene>
<keyword evidence="9" id="KW-1185">Reference proteome</keyword>
<dbReference type="SUPFAM" id="SSF47473">
    <property type="entry name" value="EF-hand"/>
    <property type="match status" value="1"/>
</dbReference>
<sequence>MSQQYSYAGGGGYGAPPPQQGYGQQGYGAPPPQGGGYGAPPAQSGGGGYGGSYGQQPPGGSGYGAPPAGGTGGGYPPQRPQAYSSRTGPPPGADPQLWQWYLSVDRDGSGTIGPQELQQALVNGDWSAFDLDTVKMLMSIFDTDRSGQITFNEFQGLWRYIQEWQNVFRHFDQDRSGTIDSNELGNALKSFGYNLSPRLIQVVQQKYIVSSTTSSGGLSRGNGITFDRFVRACVVIKSLTESFQRCDTQRQGWATLSYEQFMEITLSAP</sequence>
<dbReference type="PROSITE" id="PS00018">
    <property type="entry name" value="EF_HAND_1"/>
    <property type="match status" value="2"/>
</dbReference>
<feature type="region of interest" description="Disordered" evidence="6">
    <location>
        <begin position="1"/>
        <end position="94"/>
    </location>
</feature>
<name>A0A066VZ50_TILAU</name>
<dbReference type="OrthoDB" id="186625at2759"/>
<dbReference type="InterPro" id="IPR018247">
    <property type="entry name" value="EF_Hand_1_Ca_BS"/>
</dbReference>
<dbReference type="InterPro" id="IPR002048">
    <property type="entry name" value="EF_hand_dom"/>
</dbReference>
<evidence type="ECO:0000256" key="3">
    <source>
        <dbReference type="ARBA" id="ARBA00022723"/>
    </source>
</evidence>
<dbReference type="PANTHER" id="PTHR46212">
    <property type="entry name" value="PEFLIN"/>
    <property type="match status" value="1"/>
</dbReference>